<dbReference type="PANTHER" id="PTHR30353">
    <property type="entry name" value="INNER MEMBRANE PROTEIN DEDA-RELATED"/>
    <property type="match status" value="1"/>
</dbReference>
<dbReference type="InterPro" id="IPR032818">
    <property type="entry name" value="DedA-like"/>
</dbReference>
<comment type="caution">
    <text evidence="9">The sequence shown here is derived from an EMBL/GenBank/DDBJ whole genome shotgun (WGS) entry which is preliminary data.</text>
</comment>
<protein>
    <submittedName>
        <fullName evidence="9">DedA family protein</fullName>
    </submittedName>
</protein>
<evidence type="ECO:0000256" key="5">
    <source>
        <dbReference type="ARBA" id="ARBA00022989"/>
    </source>
</evidence>
<feature type="transmembrane region" description="Helical" evidence="7">
    <location>
        <begin position="188"/>
        <end position="212"/>
    </location>
</feature>
<feature type="transmembrane region" description="Helical" evidence="7">
    <location>
        <begin position="123"/>
        <end position="143"/>
    </location>
</feature>
<evidence type="ECO:0000256" key="3">
    <source>
        <dbReference type="ARBA" id="ARBA00022475"/>
    </source>
</evidence>
<evidence type="ECO:0000256" key="2">
    <source>
        <dbReference type="ARBA" id="ARBA00010792"/>
    </source>
</evidence>
<evidence type="ECO:0000256" key="4">
    <source>
        <dbReference type="ARBA" id="ARBA00022692"/>
    </source>
</evidence>
<sequence length="225" mass="25321">MDIIKELLHALWHQNFDLLADPTLVWAIYILLFIILFLENGLLPAAFLPGDSLLILVGVLIAKGTMNFPLTLLVLTTAASLGCWLSYIQGRWLGNTRLVQSWLSHLPAQYHQRAHNLFHRHGLSALLIGRFLAFVRTLLPTIAGLSGLSNGRFQFFNWMSGFLWVVILTTMGFFLGKTPLFLKYEDQLMFCLMMLPLVLLVLGLIGSLVVLWRKKQGSSDKGNNA</sequence>
<keyword evidence="4 7" id="KW-0812">Transmembrane</keyword>
<dbReference type="Pfam" id="PF09335">
    <property type="entry name" value="VTT_dom"/>
    <property type="match status" value="1"/>
</dbReference>
<comment type="subcellular location">
    <subcellularLocation>
        <location evidence="1 7">Cell membrane</location>
        <topology evidence="1 7">Multi-pass membrane protein</topology>
    </subcellularLocation>
</comment>
<proteinExistence type="inferred from homology"/>
<keyword evidence="10" id="KW-1185">Reference proteome</keyword>
<gene>
    <name evidence="9" type="ORF">CYR32_04990</name>
</gene>
<reference evidence="9 10" key="1">
    <citation type="submission" date="2017-12" db="EMBL/GenBank/DDBJ databases">
        <title>Characterization of six clinical isolates of Enterochimera gen. nov., a novel genus of the Yersiniaciae family and the three species Enterochimera arupensis sp. nov., Enterochimera coloradensis sp. nov, and Enterochimera californica sp. nov.</title>
        <authorList>
            <person name="Rossi A."/>
            <person name="Fisher M."/>
        </authorList>
    </citation>
    <scope>NUCLEOTIDE SEQUENCE [LARGE SCALE GENOMIC DNA]</scope>
    <source>
        <strain evidence="10">2016-Iso4</strain>
    </source>
</reference>
<dbReference type="EMBL" id="PJZH01000003">
    <property type="protein sequence ID" value="PLR38357.1"/>
    <property type="molecule type" value="Genomic_DNA"/>
</dbReference>
<dbReference type="RefSeq" id="WP_101823235.1">
    <property type="nucleotide sequence ID" value="NZ_PJZH01000003.1"/>
</dbReference>
<dbReference type="Proteomes" id="UP000234503">
    <property type="component" value="Unassembled WGS sequence"/>
</dbReference>
<comment type="similarity">
    <text evidence="2 7">Belongs to the DedA family.</text>
</comment>
<dbReference type="GO" id="GO:0005886">
    <property type="term" value="C:plasma membrane"/>
    <property type="evidence" value="ECO:0007669"/>
    <property type="project" value="UniProtKB-SubCell"/>
</dbReference>
<keyword evidence="6 7" id="KW-0472">Membrane</keyword>
<evidence type="ECO:0000313" key="10">
    <source>
        <dbReference type="Proteomes" id="UP000234503"/>
    </source>
</evidence>
<evidence type="ECO:0000313" key="9">
    <source>
        <dbReference type="EMBL" id="PLR38357.1"/>
    </source>
</evidence>
<keyword evidence="3 7" id="KW-1003">Cell membrane</keyword>
<evidence type="ECO:0000256" key="6">
    <source>
        <dbReference type="ARBA" id="ARBA00023136"/>
    </source>
</evidence>
<dbReference type="PANTHER" id="PTHR30353:SF11">
    <property type="entry name" value="INNER MEMBRANE PROTEIN YQJA"/>
    <property type="match status" value="1"/>
</dbReference>
<feature type="transmembrane region" description="Helical" evidence="7">
    <location>
        <begin position="18"/>
        <end position="38"/>
    </location>
</feature>
<dbReference type="InterPro" id="IPR032816">
    <property type="entry name" value="VTT_dom"/>
</dbReference>
<keyword evidence="5 7" id="KW-1133">Transmembrane helix</keyword>
<name>A0A2N5E8X5_9GAMM</name>
<accession>A0A2N5E8X5</accession>
<evidence type="ECO:0000256" key="1">
    <source>
        <dbReference type="ARBA" id="ARBA00004651"/>
    </source>
</evidence>
<evidence type="ECO:0000259" key="8">
    <source>
        <dbReference type="Pfam" id="PF09335"/>
    </source>
</evidence>
<feature type="domain" description="VTT" evidence="8">
    <location>
        <begin position="48"/>
        <end position="172"/>
    </location>
</feature>
<dbReference type="OrthoDB" id="13976at2"/>
<evidence type="ECO:0000256" key="7">
    <source>
        <dbReference type="RuleBase" id="RU367016"/>
    </source>
</evidence>
<organism evidence="9 10">
    <name type="scientific">Chimaeribacter coloradensis</name>
    <dbReference type="NCBI Taxonomy" id="2060068"/>
    <lineage>
        <taxon>Bacteria</taxon>
        <taxon>Pseudomonadati</taxon>
        <taxon>Pseudomonadota</taxon>
        <taxon>Gammaproteobacteria</taxon>
        <taxon>Enterobacterales</taxon>
        <taxon>Yersiniaceae</taxon>
        <taxon>Chimaeribacter</taxon>
    </lineage>
</organism>
<feature type="transmembrane region" description="Helical" evidence="7">
    <location>
        <begin position="155"/>
        <end position="176"/>
    </location>
</feature>
<dbReference type="AlphaFoldDB" id="A0A2N5E8X5"/>